<dbReference type="AlphaFoldDB" id="A0A9P6QZF1"/>
<comment type="caution">
    <text evidence="1">The sequence shown here is derived from an EMBL/GenBank/DDBJ whole genome shotgun (WGS) entry which is preliminary data.</text>
</comment>
<proteinExistence type="predicted"/>
<protein>
    <submittedName>
        <fullName evidence="1">Uncharacterized protein</fullName>
    </submittedName>
</protein>
<gene>
    <name evidence="1" type="ORF">BGZ97_000938</name>
</gene>
<evidence type="ECO:0000313" key="2">
    <source>
        <dbReference type="Proteomes" id="UP000823405"/>
    </source>
</evidence>
<dbReference type="Proteomes" id="UP000823405">
    <property type="component" value="Unassembled WGS sequence"/>
</dbReference>
<evidence type="ECO:0000313" key="1">
    <source>
        <dbReference type="EMBL" id="KAG0305879.1"/>
    </source>
</evidence>
<accession>A0A9P6QZF1</accession>
<name>A0A9P6QZF1_9FUNG</name>
<sequence>MLNQKGKWRAKMIVSCRSQHVKPEYRDWFQPQKDRYQDAVSSAGLDLFQEAVLAPFSRTQIRSYVEQYVTKAAGRHDTSIAPDWTADDYMHNLAGIRDLMDLARNPFILFLALGALPSMVTTKKCLEDIRVSRVELYDNFTKSMLRCELKRLRNSNLSDAADREAFDILEDDFVPTVLNHLKALSTAIFKYQDGVPVICYVAHSDKGKWQEKFLGADPMTRLLRMSSPLISVGKHKYRFLHRSLLEYFCSRTFSDSKYLETDVNDDQPLTFAKVQQSVVDHPLRQQNILDRPFVVQFLSERARVDTFFKQQLLAMIENRNMDAESSQAAAQAAEILTMAGIRFNGFSLSGVRIQRRS</sequence>
<keyword evidence="2" id="KW-1185">Reference proteome</keyword>
<organism evidence="1 2">
    <name type="scientific">Linnemannia gamsii</name>
    <dbReference type="NCBI Taxonomy" id="64522"/>
    <lineage>
        <taxon>Eukaryota</taxon>
        <taxon>Fungi</taxon>
        <taxon>Fungi incertae sedis</taxon>
        <taxon>Mucoromycota</taxon>
        <taxon>Mortierellomycotina</taxon>
        <taxon>Mortierellomycetes</taxon>
        <taxon>Mortierellales</taxon>
        <taxon>Mortierellaceae</taxon>
        <taxon>Linnemannia</taxon>
    </lineage>
</organism>
<dbReference type="OrthoDB" id="2443807at2759"/>
<reference evidence="1" key="1">
    <citation type="journal article" date="2020" name="Fungal Divers.">
        <title>Resolving the Mortierellaceae phylogeny through synthesis of multi-gene phylogenetics and phylogenomics.</title>
        <authorList>
            <person name="Vandepol N."/>
            <person name="Liber J."/>
            <person name="Desiro A."/>
            <person name="Na H."/>
            <person name="Kennedy M."/>
            <person name="Barry K."/>
            <person name="Grigoriev I.V."/>
            <person name="Miller A.N."/>
            <person name="O'Donnell K."/>
            <person name="Stajich J.E."/>
            <person name="Bonito G."/>
        </authorList>
    </citation>
    <scope>NUCLEOTIDE SEQUENCE</scope>
    <source>
        <strain evidence="1">NVP60</strain>
    </source>
</reference>
<dbReference type="EMBL" id="JAAAIN010001184">
    <property type="protein sequence ID" value="KAG0305879.1"/>
    <property type="molecule type" value="Genomic_DNA"/>
</dbReference>